<feature type="region of interest" description="Disordered" evidence="1">
    <location>
        <begin position="175"/>
        <end position="212"/>
    </location>
</feature>
<dbReference type="Proteomes" id="UP000094527">
    <property type="component" value="Unassembled WGS sequence"/>
</dbReference>
<feature type="region of interest" description="Disordered" evidence="1">
    <location>
        <begin position="46"/>
        <end position="68"/>
    </location>
</feature>
<name>A0A1D2MCR3_ORCCI</name>
<feature type="region of interest" description="Disordered" evidence="1">
    <location>
        <begin position="248"/>
        <end position="277"/>
    </location>
</feature>
<comment type="caution">
    <text evidence="2">The sequence shown here is derived from an EMBL/GenBank/DDBJ whole genome shotgun (WGS) entry which is preliminary data.</text>
</comment>
<evidence type="ECO:0000256" key="1">
    <source>
        <dbReference type="SAM" id="MobiDB-lite"/>
    </source>
</evidence>
<evidence type="ECO:0000313" key="3">
    <source>
        <dbReference type="Proteomes" id="UP000094527"/>
    </source>
</evidence>
<protein>
    <submittedName>
        <fullName evidence="2">DVA-1 polyprotein</fullName>
    </submittedName>
</protein>
<reference evidence="2 3" key="1">
    <citation type="journal article" date="2016" name="Genome Biol. Evol.">
        <title>Gene Family Evolution Reflects Adaptation to Soil Environmental Stressors in the Genome of the Collembolan Orchesella cincta.</title>
        <authorList>
            <person name="Faddeeva-Vakhrusheva A."/>
            <person name="Derks M.F."/>
            <person name="Anvar S.Y."/>
            <person name="Agamennone V."/>
            <person name="Suring W."/>
            <person name="Smit S."/>
            <person name="van Straalen N.M."/>
            <person name="Roelofs D."/>
        </authorList>
    </citation>
    <scope>NUCLEOTIDE SEQUENCE [LARGE SCALE GENOMIC DNA]</scope>
    <source>
        <tissue evidence="2">Mixed pool</tissue>
    </source>
</reference>
<sequence length="374" mass="41325">MTILKTYPSGVEEGLGKEPQGEFSLPIPSSTKKEVRFSQAAEVKEFKTGSSCSSSDNSCTTSRVHSSSSPRVIYETLEDLNVSLLEESCNEYGPPSSIHNSSMDEAITTPSPPNGERPMALQRSRVPVDYFLMYSPVRALSLQIRDMSLGTTQVSSHSRQLQVHAADVVNESKDAYSGVSEQNLSSQQPSNKKSALSEPLEPIPEETSPQSTQSLNEIMASGNTLMPDSDSESVATVNEDDDIQVIPESPEFESSNNSDADATQTCDTLESSTSNTSTAERLSNIIQKFIDTHTDDSDPLEQYFFMKEIEKELAKLSEEDWNNILSSYADFFGDEYIKSILIHRSMYEGALSCRIRRMLYGPRYGLSINISEAH</sequence>
<evidence type="ECO:0000313" key="2">
    <source>
        <dbReference type="EMBL" id="ODM90674.1"/>
    </source>
</evidence>
<feature type="compositionally biased region" description="Low complexity" evidence="1">
    <location>
        <begin position="50"/>
        <end position="68"/>
    </location>
</feature>
<dbReference type="AlphaFoldDB" id="A0A1D2MCR3"/>
<feature type="compositionally biased region" description="Polar residues" evidence="1">
    <location>
        <begin position="179"/>
        <end position="194"/>
    </location>
</feature>
<dbReference type="EMBL" id="LJIJ01001855">
    <property type="protein sequence ID" value="ODM90674.1"/>
    <property type="molecule type" value="Genomic_DNA"/>
</dbReference>
<keyword evidence="3" id="KW-1185">Reference proteome</keyword>
<gene>
    <name evidence="2" type="ORF">Ocin01_16008</name>
</gene>
<organism evidence="2 3">
    <name type="scientific">Orchesella cincta</name>
    <name type="common">Springtail</name>
    <name type="synonym">Podura cincta</name>
    <dbReference type="NCBI Taxonomy" id="48709"/>
    <lineage>
        <taxon>Eukaryota</taxon>
        <taxon>Metazoa</taxon>
        <taxon>Ecdysozoa</taxon>
        <taxon>Arthropoda</taxon>
        <taxon>Hexapoda</taxon>
        <taxon>Collembola</taxon>
        <taxon>Entomobryomorpha</taxon>
        <taxon>Entomobryoidea</taxon>
        <taxon>Orchesellidae</taxon>
        <taxon>Orchesellinae</taxon>
        <taxon>Orchesella</taxon>
    </lineage>
</organism>
<accession>A0A1D2MCR3</accession>
<feature type="compositionally biased region" description="Low complexity" evidence="1">
    <location>
        <begin position="248"/>
        <end position="258"/>
    </location>
</feature>
<proteinExistence type="predicted"/>
<feature type="compositionally biased region" description="Polar residues" evidence="1">
    <location>
        <begin position="259"/>
        <end position="277"/>
    </location>
</feature>
<feature type="region of interest" description="Disordered" evidence="1">
    <location>
        <begin position="1"/>
        <end position="31"/>
    </location>
</feature>